<gene>
    <name evidence="2" type="ORF">COCVIDRAFT_14774</name>
</gene>
<dbReference type="EMBL" id="KI968720">
    <property type="protein sequence ID" value="EUN28529.1"/>
    <property type="molecule type" value="Genomic_DNA"/>
</dbReference>
<dbReference type="RefSeq" id="XP_014558039.1">
    <property type="nucleotide sequence ID" value="XM_014702553.1"/>
</dbReference>
<dbReference type="GeneID" id="26251562"/>
<protein>
    <submittedName>
        <fullName evidence="2">Uncharacterized protein</fullName>
    </submittedName>
</protein>
<dbReference type="HOGENOM" id="CLU_1115582_0_0_1"/>
<organism evidence="2 3">
    <name type="scientific">Bipolaris victoriae (strain FI3)</name>
    <name type="common">Victoria blight of oats agent</name>
    <name type="synonym">Cochliobolus victoriae</name>
    <dbReference type="NCBI Taxonomy" id="930091"/>
    <lineage>
        <taxon>Eukaryota</taxon>
        <taxon>Fungi</taxon>
        <taxon>Dikarya</taxon>
        <taxon>Ascomycota</taxon>
        <taxon>Pezizomycotina</taxon>
        <taxon>Dothideomycetes</taxon>
        <taxon>Pleosporomycetidae</taxon>
        <taxon>Pleosporales</taxon>
        <taxon>Pleosporineae</taxon>
        <taxon>Pleosporaceae</taxon>
        <taxon>Bipolaris</taxon>
    </lineage>
</organism>
<evidence type="ECO:0000313" key="3">
    <source>
        <dbReference type="Proteomes" id="UP000054337"/>
    </source>
</evidence>
<reference evidence="2 3" key="1">
    <citation type="journal article" date="2013" name="PLoS Genet.">
        <title>Comparative genome structure, secondary metabolite, and effector coding capacity across Cochliobolus pathogens.</title>
        <authorList>
            <person name="Condon B.J."/>
            <person name="Leng Y."/>
            <person name="Wu D."/>
            <person name="Bushley K.E."/>
            <person name="Ohm R.A."/>
            <person name="Otillar R."/>
            <person name="Martin J."/>
            <person name="Schackwitz W."/>
            <person name="Grimwood J."/>
            <person name="MohdZainudin N."/>
            <person name="Xue C."/>
            <person name="Wang R."/>
            <person name="Manning V.A."/>
            <person name="Dhillon B."/>
            <person name="Tu Z.J."/>
            <person name="Steffenson B.J."/>
            <person name="Salamov A."/>
            <person name="Sun H."/>
            <person name="Lowry S."/>
            <person name="LaButti K."/>
            <person name="Han J."/>
            <person name="Copeland A."/>
            <person name="Lindquist E."/>
            <person name="Barry K."/>
            <person name="Schmutz J."/>
            <person name="Baker S.E."/>
            <person name="Ciuffetti L.M."/>
            <person name="Grigoriev I.V."/>
            <person name="Zhong S."/>
            <person name="Turgeon B.G."/>
        </authorList>
    </citation>
    <scope>NUCLEOTIDE SEQUENCE [LARGE SCALE GENOMIC DNA]</scope>
    <source>
        <strain evidence="2 3">FI3</strain>
    </source>
</reference>
<name>W7ENH2_BIPV3</name>
<dbReference type="Proteomes" id="UP000054337">
    <property type="component" value="Unassembled WGS sequence"/>
</dbReference>
<sequence>MLTQQMALIAERHGCQTNVEKKNSYRLDSWLAWRILTDRRHGAARKYGSGSVCVPAWLTGSPCLVLFHMHSVLGEAVLGSTGCVLLKRPRGGAFSPSRNSHYDACSPAQTGDVDHENSLLSIRLRSRVLIHLPPNGLARGVARASSIRRQNSKRMANGEWRRRLVAAGWWLGMSRPGTVCLPRQVPGHPFTHPAPPTAATRPSFRSAWLFTQTLSTTKPEFQFALHTPSPAHDATPPDAVIPTSSPGHL</sequence>
<feature type="region of interest" description="Disordered" evidence="1">
    <location>
        <begin position="226"/>
        <end position="249"/>
    </location>
</feature>
<dbReference type="OrthoDB" id="10506217at2759"/>
<proteinExistence type="predicted"/>
<evidence type="ECO:0000256" key="1">
    <source>
        <dbReference type="SAM" id="MobiDB-lite"/>
    </source>
</evidence>
<dbReference type="AlphaFoldDB" id="W7ENH2"/>
<keyword evidence="3" id="KW-1185">Reference proteome</keyword>
<accession>W7ENH2</accession>
<evidence type="ECO:0000313" key="2">
    <source>
        <dbReference type="EMBL" id="EUN28529.1"/>
    </source>
</evidence>